<dbReference type="VEuPathDB" id="GiardiaDB:QR46_3725"/>
<reference evidence="4" key="1">
    <citation type="submission" date="2012-02" db="EMBL/GenBank/DDBJ databases">
        <title>Genome sequencing of Giardia lamblia Genotypes A2 and B isolates (DH and GS) and comparative analysis with the genomes of Genotypes A1 and E (WB and Pig).</title>
        <authorList>
            <person name="Adam R."/>
            <person name="Dahlstrom E."/>
            <person name="Martens C."/>
            <person name="Bruno D."/>
            <person name="Barbian K."/>
            <person name="Porcella S.F."/>
            <person name="Nash T."/>
        </authorList>
    </citation>
    <scope>NUCLEOTIDE SEQUENCE</scope>
    <source>
        <strain evidence="4">GS</strain>
    </source>
</reference>
<keyword evidence="2" id="KW-0732">Signal</keyword>
<protein>
    <submittedName>
        <fullName evidence="3">Uncharacterized protein</fullName>
    </submittedName>
</protein>
<feature type="chain" id="PRO_5004752103" evidence="2">
    <location>
        <begin position="29"/>
        <end position="162"/>
    </location>
</feature>
<name>V6TSY1_GIAIN</name>
<feature type="compositionally biased region" description="Low complexity" evidence="1">
    <location>
        <begin position="132"/>
        <end position="162"/>
    </location>
</feature>
<dbReference type="VEuPathDB" id="GiardiaDB:GL50803_005873"/>
<reference evidence="3 4" key="2">
    <citation type="journal article" date="2013" name="Genome Biol. Evol.">
        <title>Genome sequencing of Giardia lamblia genotypes A2 and B isolates (DH and GS) and comparative analysis with the genomes of genotypes A1 and E (WB and Pig).</title>
        <authorList>
            <person name="Adam R.D."/>
            <person name="Dahlstrom E.W."/>
            <person name="Martens C.A."/>
            <person name="Bruno D.P."/>
            <person name="Barbian K.D."/>
            <person name="Ricklefs S.M."/>
            <person name="Hernandez M.M."/>
            <person name="Narla N.P."/>
            <person name="Patel R.B."/>
            <person name="Porcella S.F."/>
            <person name="Nash T.E."/>
        </authorList>
    </citation>
    <scope>NUCLEOTIDE SEQUENCE [LARGE SCALE GENOMIC DNA]</scope>
    <source>
        <strain evidence="3 4">GS</strain>
    </source>
</reference>
<feature type="compositionally biased region" description="Basic and acidic residues" evidence="1">
    <location>
        <begin position="114"/>
        <end position="128"/>
    </location>
</feature>
<feature type="signal peptide" evidence="2">
    <location>
        <begin position="1"/>
        <end position="28"/>
    </location>
</feature>
<dbReference type="Proteomes" id="UP000018040">
    <property type="component" value="Unassembled WGS sequence"/>
</dbReference>
<sequence length="162" mass="17808">VASGVNLNFGLLAYISIWLSFTMQDTRAIMENLTQFALDLEVFFRPEEERVTVCFHTPINDDETGKVADKGVPIRSATAYAIHKHPYEDDLASSLSSASAHSYLETNDWSSETDSQHDKRGREYDKPSDNASSTSTPVSLCSSLPLSSSPSHISSGSDTDVW</sequence>
<feature type="non-terminal residue" evidence="3">
    <location>
        <position position="1"/>
    </location>
</feature>
<gene>
    <name evidence="3" type="ORF">GSB_152556</name>
</gene>
<dbReference type="OrthoDB" id="10420220at2759"/>
<dbReference type="VEuPathDB" id="GiardiaDB:GL50581_3521"/>
<evidence type="ECO:0000256" key="2">
    <source>
        <dbReference type="SAM" id="SignalP"/>
    </source>
</evidence>
<dbReference type="VEuPathDB" id="GiardiaDB:DHA2_152191"/>
<dbReference type="AlphaFoldDB" id="V6TSY1"/>
<evidence type="ECO:0000313" key="3">
    <source>
        <dbReference type="EMBL" id="ESU41674.1"/>
    </source>
</evidence>
<dbReference type="EMBL" id="AHHH01000115">
    <property type="protein sequence ID" value="ESU41674.1"/>
    <property type="molecule type" value="Genomic_DNA"/>
</dbReference>
<feature type="region of interest" description="Disordered" evidence="1">
    <location>
        <begin position="104"/>
        <end position="162"/>
    </location>
</feature>
<organism evidence="3 4">
    <name type="scientific">Giardia intestinalis</name>
    <name type="common">Giardia lamblia</name>
    <dbReference type="NCBI Taxonomy" id="5741"/>
    <lineage>
        <taxon>Eukaryota</taxon>
        <taxon>Metamonada</taxon>
        <taxon>Diplomonadida</taxon>
        <taxon>Hexamitidae</taxon>
        <taxon>Giardiinae</taxon>
        <taxon>Giardia</taxon>
    </lineage>
</organism>
<proteinExistence type="predicted"/>
<evidence type="ECO:0000313" key="4">
    <source>
        <dbReference type="Proteomes" id="UP000018040"/>
    </source>
</evidence>
<evidence type="ECO:0000256" key="1">
    <source>
        <dbReference type="SAM" id="MobiDB-lite"/>
    </source>
</evidence>
<comment type="caution">
    <text evidence="3">The sequence shown here is derived from an EMBL/GenBank/DDBJ whole genome shotgun (WGS) entry which is preliminary data.</text>
</comment>
<accession>V6TSY1</accession>